<evidence type="ECO:0000313" key="5">
    <source>
        <dbReference type="Proteomes" id="UP000008066"/>
    </source>
</evidence>
<dbReference type="SUPFAM" id="SSF51197">
    <property type="entry name" value="Clavaminate synthase-like"/>
    <property type="match status" value="1"/>
</dbReference>
<proteinExistence type="predicted"/>
<dbReference type="GeneID" id="18258577"/>
<dbReference type="PANTHER" id="PTHR10696">
    <property type="entry name" value="GAMMA-BUTYROBETAINE HYDROXYLASE-RELATED"/>
    <property type="match status" value="1"/>
</dbReference>
<dbReference type="GO" id="GO:0016491">
    <property type="term" value="F:oxidoreductase activity"/>
    <property type="evidence" value="ECO:0007669"/>
    <property type="project" value="UniProtKB-KW"/>
</dbReference>
<organism evidence="5">
    <name type="scientific">Chaetomium thermophilum (strain DSM 1495 / CBS 144.50 / IMI 039719)</name>
    <name type="common">Thermochaetoides thermophila</name>
    <dbReference type="NCBI Taxonomy" id="759272"/>
    <lineage>
        <taxon>Eukaryota</taxon>
        <taxon>Fungi</taxon>
        <taxon>Dikarya</taxon>
        <taxon>Ascomycota</taxon>
        <taxon>Pezizomycotina</taxon>
        <taxon>Sordariomycetes</taxon>
        <taxon>Sordariomycetidae</taxon>
        <taxon>Sordariales</taxon>
        <taxon>Chaetomiaceae</taxon>
        <taxon>Thermochaetoides</taxon>
    </lineage>
</organism>
<dbReference type="eggNOG" id="ENOG502R4JR">
    <property type="taxonomic scope" value="Eukaryota"/>
</dbReference>
<dbReference type="OMA" id="WHVYNEL"/>
<dbReference type="Proteomes" id="UP000008066">
    <property type="component" value="Unassembled WGS sequence"/>
</dbReference>
<keyword evidence="5" id="KW-1185">Reference proteome</keyword>
<keyword evidence="1" id="KW-0560">Oxidoreductase</keyword>
<evidence type="ECO:0000313" key="4">
    <source>
        <dbReference type="EMBL" id="EGS20040.1"/>
    </source>
</evidence>
<dbReference type="Pfam" id="PF02668">
    <property type="entry name" value="TauD"/>
    <property type="match status" value="1"/>
</dbReference>
<dbReference type="RefSeq" id="XP_006694925.1">
    <property type="nucleotide sequence ID" value="XM_006694862.1"/>
</dbReference>
<dbReference type="OrthoDB" id="272271at2759"/>
<reference evidence="4 5" key="1">
    <citation type="journal article" date="2011" name="Cell">
        <title>Insight into structure and assembly of the nuclear pore complex by utilizing the genome of a eukaryotic thermophile.</title>
        <authorList>
            <person name="Amlacher S."/>
            <person name="Sarges P."/>
            <person name="Flemming D."/>
            <person name="van Noort V."/>
            <person name="Kunze R."/>
            <person name="Devos D.P."/>
            <person name="Arumugam M."/>
            <person name="Bork P."/>
            <person name="Hurt E."/>
        </authorList>
    </citation>
    <scope>NUCLEOTIDE SEQUENCE [LARGE SCALE GENOMIC DNA]</scope>
    <source>
        <strain evidence="5">DSM 1495 / CBS 144.50 / IMI 039719</strain>
    </source>
</reference>
<evidence type="ECO:0000256" key="2">
    <source>
        <dbReference type="SAM" id="MobiDB-lite"/>
    </source>
</evidence>
<dbReference type="AlphaFoldDB" id="G0S9C9"/>
<dbReference type="EMBL" id="GL988043">
    <property type="protein sequence ID" value="EGS20040.1"/>
    <property type="molecule type" value="Genomic_DNA"/>
</dbReference>
<feature type="compositionally biased region" description="Polar residues" evidence="2">
    <location>
        <begin position="1"/>
        <end position="10"/>
    </location>
</feature>
<dbReference type="Gene3D" id="3.60.130.10">
    <property type="entry name" value="Clavaminate synthase-like"/>
    <property type="match status" value="1"/>
</dbReference>
<feature type="region of interest" description="Disordered" evidence="2">
    <location>
        <begin position="1"/>
        <end position="25"/>
    </location>
</feature>
<dbReference type="InterPro" id="IPR003819">
    <property type="entry name" value="TauD/TfdA-like"/>
</dbReference>
<dbReference type="HOGENOM" id="CLU_041041_0_0_1"/>
<dbReference type="FunFam" id="3.60.130.10:FF:000011">
    <property type="entry name" value="Taurine catabolism dioxygenase TauD"/>
    <property type="match status" value="1"/>
</dbReference>
<dbReference type="InterPro" id="IPR050411">
    <property type="entry name" value="AlphaKG_dependent_hydroxylases"/>
</dbReference>
<name>G0S9C9_CHATD</name>
<gene>
    <name evidence="4" type="ORF">CTHT_0045390</name>
</gene>
<protein>
    <recommendedName>
        <fullName evidence="3">TauD/TfdA-like domain-containing protein</fullName>
    </recommendedName>
</protein>
<evidence type="ECO:0000256" key="1">
    <source>
        <dbReference type="ARBA" id="ARBA00023002"/>
    </source>
</evidence>
<dbReference type="PANTHER" id="PTHR10696:SF54">
    <property type="entry name" value="FAMILY OXIDOREDUCTASE, PUTATIVE (AFU_ORTHOLOGUE AFUA_4G13850)-RELATED"/>
    <property type="match status" value="1"/>
</dbReference>
<dbReference type="KEGG" id="cthr:CTHT_0045390"/>
<sequence>MTATEATSPPASGPPGQPDISYTPDHGKYLARARRRLETEKLQKTLPPAFPEQLHSDLAWDGNDLHERYDWNYYLTEEDLREVDAALQHFKSLNLPLGHLTQKTFPLPTLHGILRAISYELHFGHGFKVLRGLPVHKYSRLDNITIYVGLSVHVAPVLGRQDHQFDGKEADVILAHIKDLSSEVDTSKIGAPAYTSERQVFHTDVGDLIALFCLSEAAEGGKSFLASSWRLYNELAATRPDLIHTLSEPWAADTFGKVPGKPYILAPLLHHQPATETTPERLIIQYARRTFTGYWGLPRSYNIPPITEAQAEALDALHYTAEKYAVVLDFKQGDIQYVNNLSIFHARGEFRDLPEKRRHLVRLWLRDPEYAWKTPEVLQDKWDRVYKGVTPEKSVFPLEPYIRSASKGEVKPEGDQDAM</sequence>
<feature type="domain" description="TauD/TfdA-like" evidence="3">
    <location>
        <begin position="100"/>
        <end position="364"/>
    </location>
</feature>
<dbReference type="InterPro" id="IPR042098">
    <property type="entry name" value="TauD-like_sf"/>
</dbReference>
<accession>G0S9C9</accession>
<evidence type="ECO:0000259" key="3">
    <source>
        <dbReference type="Pfam" id="PF02668"/>
    </source>
</evidence>